<dbReference type="Proteomes" id="UP000293296">
    <property type="component" value="Chromosome"/>
</dbReference>
<dbReference type="EMBL" id="CP026538">
    <property type="protein sequence ID" value="QAZ68624.1"/>
    <property type="molecule type" value="Genomic_DNA"/>
</dbReference>
<accession>A0A4P6HPK3</accession>
<keyword evidence="2" id="KW-1185">Reference proteome</keyword>
<protein>
    <submittedName>
        <fullName evidence="1">Uncharacterized protein</fullName>
    </submittedName>
</protein>
<sequence length="91" mass="10906">MSRKCLWDKSHPSFKKHKLPCRFLCEKCNKEIYSKYRGLFTPTQFKDNIDLIKEQRKRTSEREWNLGEAWVVEKLGLDTLVKLDLFENGLV</sequence>
<dbReference type="KEGG" id="dcb:C3Y92_15855"/>
<reference evidence="1 2" key="1">
    <citation type="submission" date="2018-02" db="EMBL/GenBank/DDBJ databases">
        <title>Genome sequence of Desulfovibrio carbinolicus DSM 3852.</title>
        <authorList>
            <person name="Wilbanks E."/>
            <person name="Skennerton C.T."/>
            <person name="Orphan V.J."/>
        </authorList>
    </citation>
    <scope>NUCLEOTIDE SEQUENCE [LARGE SCALE GENOMIC DNA]</scope>
    <source>
        <strain evidence="1 2">DSM 3852</strain>
    </source>
</reference>
<organism evidence="1 2">
    <name type="scientific">Solidesulfovibrio carbinolicus</name>
    <dbReference type="NCBI Taxonomy" id="296842"/>
    <lineage>
        <taxon>Bacteria</taxon>
        <taxon>Pseudomonadati</taxon>
        <taxon>Thermodesulfobacteriota</taxon>
        <taxon>Desulfovibrionia</taxon>
        <taxon>Desulfovibrionales</taxon>
        <taxon>Desulfovibrionaceae</taxon>
        <taxon>Solidesulfovibrio</taxon>
    </lineage>
</organism>
<evidence type="ECO:0000313" key="2">
    <source>
        <dbReference type="Proteomes" id="UP000293296"/>
    </source>
</evidence>
<dbReference type="AlphaFoldDB" id="A0A4P6HPK3"/>
<name>A0A4P6HPK3_9BACT</name>
<gene>
    <name evidence="1" type="ORF">C3Y92_15855</name>
</gene>
<proteinExistence type="predicted"/>
<dbReference type="OrthoDB" id="5457355at2"/>
<evidence type="ECO:0000313" key="1">
    <source>
        <dbReference type="EMBL" id="QAZ68624.1"/>
    </source>
</evidence>